<dbReference type="Proteomes" id="UP001525379">
    <property type="component" value="Unassembled WGS sequence"/>
</dbReference>
<comment type="caution">
    <text evidence="12">The sequence shown here is derived from an EMBL/GenBank/DDBJ whole genome shotgun (WGS) entry which is preliminary data.</text>
</comment>
<dbReference type="PANTHER" id="PTHR32282:SF33">
    <property type="entry name" value="PEPTIDOGLYCAN GLYCOSYLTRANSFERASE"/>
    <property type="match status" value="1"/>
</dbReference>
<keyword evidence="10" id="KW-0812">Transmembrane</keyword>
<gene>
    <name evidence="12" type="ORF">M3D15_08125</name>
</gene>
<keyword evidence="13" id="KW-1185">Reference proteome</keyword>
<comment type="catalytic activity">
    <reaction evidence="7">
        <text>Preferential cleavage: (Ac)2-L-Lys-D-Ala-|-D-Ala. Also transpeptidation of peptidyl-alanyl moieties that are N-acyl substituents of D-alanine.</text>
        <dbReference type="EC" id="3.4.16.4"/>
    </reaction>
</comment>
<reference evidence="12 13" key="1">
    <citation type="submission" date="2022-04" db="EMBL/GenBank/DDBJ databases">
        <title>Human microbiome associated bacterial genomes.</title>
        <authorList>
            <person name="Sandstrom S."/>
            <person name="Salamzade R."/>
            <person name="Kalan L.R."/>
        </authorList>
    </citation>
    <scope>NUCLEOTIDE SEQUENCE [LARGE SCALE GENOMIC DNA]</scope>
    <source>
        <strain evidence="13">p3-SID1799</strain>
    </source>
</reference>
<dbReference type="SUPFAM" id="SSF53955">
    <property type="entry name" value="Lysozyme-like"/>
    <property type="match status" value="1"/>
</dbReference>
<evidence type="ECO:0000256" key="3">
    <source>
        <dbReference type="ARBA" id="ARBA00022676"/>
    </source>
</evidence>
<keyword evidence="10" id="KW-0472">Membrane</keyword>
<dbReference type="EMBL" id="JALXSQ010000034">
    <property type="protein sequence ID" value="MCT2043296.1"/>
    <property type="molecule type" value="Genomic_DNA"/>
</dbReference>
<evidence type="ECO:0000313" key="13">
    <source>
        <dbReference type="Proteomes" id="UP001525379"/>
    </source>
</evidence>
<feature type="domain" description="PASTA" evidence="11">
    <location>
        <begin position="694"/>
        <end position="760"/>
    </location>
</feature>
<dbReference type="InterPro" id="IPR036950">
    <property type="entry name" value="PBP_transglycosylase"/>
</dbReference>
<evidence type="ECO:0000256" key="5">
    <source>
        <dbReference type="ARBA" id="ARBA00022801"/>
    </source>
</evidence>
<dbReference type="InterPro" id="IPR001460">
    <property type="entry name" value="PCN-bd_Tpept"/>
</dbReference>
<feature type="domain" description="PASTA" evidence="11">
    <location>
        <begin position="765"/>
        <end position="834"/>
    </location>
</feature>
<evidence type="ECO:0000256" key="9">
    <source>
        <dbReference type="SAM" id="MobiDB-lite"/>
    </source>
</evidence>
<dbReference type="InterPro" id="IPR005543">
    <property type="entry name" value="PASTA_dom"/>
</dbReference>
<dbReference type="Pfam" id="PF00905">
    <property type="entry name" value="Transpeptidase"/>
    <property type="match status" value="1"/>
</dbReference>
<dbReference type="CDD" id="cd06577">
    <property type="entry name" value="PASTA_pknB"/>
    <property type="match status" value="2"/>
</dbReference>
<keyword evidence="3" id="KW-0328">Glycosyltransferase</keyword>
<dbReference type="InterPro" id="IPR050396">
    <property type="entry name" value="Glycosyltr_51/Transpeptidase"/>
</dbReference>
<dbReference type="PROSITE" id="PS51178">
    <property type="entry name" value="PASTA"/>
    <property type="match status" value="2"/>
</dbReference>
<dbReference type="InterPro" id="IPR023346">
    <property type="entry name" value="Lysozyme-like_dom_sf"/>
</dbReference>
<dbReference type="SUPFAM" id="SSF56601">
    <property type="entry name" value="beta-lactamase/transpeptidase-like"/>
    <property type="match status" value="1"/>
</dbReference>
<evidence type="ECO:0000256" key="1">
    <source>
        <dbReference type="ARBA" id="ARBA00022645"/>
    </source>
</evidence>
<feature type="region of interest" description="Disordered" evidence="9">
    <location>
        <begin position="800"/>
        <end position="821"/>
    </location>
</feature>
<sequence length="834" mass="88940">MSASENAVPSRNLLGGLLGLLGMSGIAGVLIAVLITPIVAVAGVATNSTITLFESLPDYLEIGDLQQKTELYAKQGGKDVRFAEFYAQNREEVDLDQISQYAIDAAISTEDPRFYEHGGVDVISATRALFASILSDSGAGASTITMQYVRNVRVQTAESILDPAKREEAYKEATEQSMGRKLQEMRLAIGVEQQYDKQDILRGYLNIALFGGQVYGIESAAQYYFGKPAKDLTLAESASLIATVQNPNVYRVDYPENLENNKMRRDYVLMRMLDEGKITQEEHDAAVAEEVKPNVQQSKHGCQNAEGNAQHFCDYVRNVILNDPAFGETFEERLFNFQTKGYQIHTTIDLDLQAATQQAISESINSYYEGLNIGSASSVVEVGTGRVLAMAQNTVFDETAEAANNPGHTSINYNTDYAYGGSTGFQVGSTYKMFTLAEWFASGHGLQETISAQNRTFNLANFRTSCNEPFGGTWSPTNEGGVKVGATNAVTATMNSTNTAFVAMAEKLDQCRIRDTAMALGAHRADGQINQDNPAAVLGTNEVSPLAMAVATAGLANKGKSCSPIAIDSITLHDGTEVPAPKSSCVQAVTPEVAAQANYALERTANGGSVTSANPGIVPMMGKTGTSENANQTWLVASTTKTAVATWIGNVTGQSDIESSGLSQRWTIVRKIMQYAMPAYGGSAFEAPPQRPTPPQSATIPDLTGRTVDEAKTALEQLGYTVNVGQPISSQQTAGTIAAQLPSPNTTVNKGTTVTITPSAGSTEGAGEFTMPDVTSMPIDTAIAELTKANFSGTIRQFTEPATAESPAGTVVRTDPEPGINIPGDSEIKIYVAQ</sequence>
<evidence type="ECO:0000256" key="2">
    <source>
        <dbReference type="ARBA" id="ARBA00022670"/>
    </source>
</evidence>
<protein>
    <submittedName>
        <fullName evidence="12">Transglycosylase domain-containing protein</fullName>
    </submittedName>
</protein>
<feature type="transmembrane region" description="Helical" evidence="10">
    <location>
        <begin position="12"/>
        <end position="45"/>
    </location>
</feature>
<dbReference type="Pfam" id="PF03793">
    <property type="entry name" value="PASTA"/>
    <property type="match status" value="2"/>
</dbReference>
<dbReference type="Gene3D" id="1.10.3810.10">
    <property type="entry name" value="Biosynthetic peptidoglycan transglycosylase-like"/>
    <property type="match status" value="1"/>
</dbReference>
<keyword evidence="2" id="KW-0645">Protease</keyword>
<accession>A0ABT2HY99</accession>
<dbReference type="Gene3D" id="3.40.710.10">
    <property type="entry name" value="DD-peptidase/beta-lactamase superfamily"/>
    <property type="match status" value="1"/>
</dbReference>
<evidence type="ECO:0000256" key="10">
    <source>
        <dbReference type="SAM" id="Phobius"/>
    </source>
</evidence>
<dbReference type="InterPro" id="IPR001264">
    <property type="entry name" value="Glyco_trans_51"/>
</dbReference>
<dbReference type="InterPro" id="IPR012338">
    <property type="entry name" value="Beta-lactam/transpept-like"/>
</dbReference>
<dbReference type="RefSeq" id="WP_206395206.1">
    <property type="nucleotide sequence ID" value="NZ_JAFDPW010000002.1"/>
</dbReference>
<evidence type="ECO:0000256" key="8">
    <source>
        <dbReference type="ARBA" id="ARBA00049902"/>
    </source>
</evidence>
<evidence type="ECO:0000313" key="12">
    <source>
        <dbReference type="EMBL" id="MCT2043296.1"/>
    </source>
</evidence>
<dbReference type="SMART" id="SM00740">
    <property type="entry name" value="PASTA"/>
    <property type="match status" value="2"/>
</dbReference>
<dbReference type="PANTHER" id="PTHR32282">
    <property type="entry name" value="BINDING PROTEIN TRANSPEPTIDASE, PUTATIVE-RELATED"/>
    <property type="match status" value="1"/>
</dbReference>
<proteinExistence type="predicted"/>
<keyword evidence="6" id="KW-0511">Multifunctional enzyme</keyword>
<evidence type="ECO:0000259" key="11">
    <source>
        <dbReference type="PROSITE" id="PS51178"/>
    </source>
</evidence>
<keyword evidence="1" id="KW-0121">Carboxypeptidase</keyword>
<evidence type="ECO:0000256" key="4">
    <source>
        <dbReference type="ARBA" id="ARBA00022679"/>
    </source>
</evidence>
<keyword evidence="10" id="KW-1133">Transmembrane helix</keyword>
<name>A0ABT2HY99_9MICO</name>
<dbReference type="Gene3D" id="3.30.10.20">
    <property type="match status" value="2"/>
</dbReference>
<organism evidence="12 13">
    <name type="scientific">Pseudoclavibacter albus</name>
    <dbReference type="NCBI Taxonomy" id="272241"/>
    <lineage>
        <taxon>Bacteria</taxon>
        <taxon>Bacillati</taxon>
        <taxon>Actinomycetota</taxon>
        <taxon>Actinomycetes</taxon>
        <taxon>Micrococcales</taxon>
        <taxon>Microbacteriaceae</taxon>
        <taxon>Pseudoclavibacter</taxon>
    </lineage>
</organism>
<evidence type="ECO:0000256" key="7">
    <source>
        <dbReference type="ARBA" id="ARBA00034000"/>
    </source>
</evidence>
<comment type="catalytic activity">
    <reaction evidence="8">
        <text>[GlcNAc-(1-&gt;4)-Mur2Ac(oyl-L-Ala-gamma-D-Glu-L-Lys-D-Ala-D-Ala)](n)-di-trans,octa-cis-undecaprenyl diphosphate + beta-D-GlcNAc-(1-&gt;4)-Mur2Ac(oyl-L-Ala-gamma-D-Glu-L-Lys-D-Ala-D-Ala)-di-trans,octa-cis-undecaprenyl diphosphate = [GlcNAc-(1-&gt;4)-Mur2Ac(oyl-L-Ala-gamma-D-Glu-L-Lys-D-Ala-D-Ala)](n+1)-di-trans,octa-cis-undecaprenyl diphosphate + di-trans,octa-cis-undecaprenyl diphosphate + H(+)</text>
        <dbReference type="Rhea" id="RHEA:23708"/>
        <dbReference type="Rhea" id="RHEA-COMP:9602"/>
        <dbReference type="Rhea" id="RHEA-COMP:9603"/>
        <dbReference type="ChEBI" id="CHEBI:15378"/>
        <dbReference type="ChEBI" id="CHEBI:58405"/>
        <dbReference type="ChEBI" id="CHEBI:60033"/>
        <dbReference type="ChEBI" id="CHEBI:78435"/>
        <dbReference type="EC" id="2.4.99.28"/>
    </reaction>
</comment>
<keyword evidence="4" id="KW-0808">Transferase</keyword>
<keyword evidence="5" id="KW-0378">Hydrolase</keyword>
<dbReference type="Pfam" id="PF00912">
    <property type="entry name" value="Transgly"/>
    <property type="match status" value="1"/>
</dbReference>
<evidence type="ECO:0000256" key="6">
    <source>
        <dbReference type="ARBA" id="ARBA00023268"/>
    </source>
</evidence>